<dbReference type="EMBL" id="ADKX01000048">
    <property type="protein sequence ID" value="EFW03391.1"/>
    <property type="molecule type" value="Genomic_DNA"/>
</dbReference>
<dbReference type="InterPro" id="IPR009057">
    <property type="entry name" value="Homeodomain-like_sf"/>
</dbReference>
<dbReference type="STRING" id="100884.GCA_000269565_00787"/>
<accession>E7GFB2</accession>
<dbReference type="GO" id="GO:0003677">
    <property type="term" value="F:DNA binding"/>
    <property type="evidence" value="ECO:0007669"/>
    <property type="project" value="InterPro"/>
</dbReference>
<evidence type="ECO:0000313" key="3">
    <source>
        <dbReference type="Proteomes" id="UP000003157"/>
    </source>
</evidence>
<protein>
    <recommendedName>
        <fullName evidence="1">HTH rpiR-type domain-containing protein</fullName>
    </recommendedName>
</protein>
<dbReference type="AlphaFoldDB" id="E7GFB2"/>
<dbReference type="HOGENOM" id="CLU_055769_6_0_9"/>
<dbReference type="Pfam" id="PF01418">
    <property type="entry name" value="HTH_6"/>
    <property type="match status" value="1"/>
</dbReference>
<dbReference type="OrthoDB" id="3684496at2"/>
<dbReference type="eggNOG" id="COG1737">
    <property type="taxonomic scope" value="Bacteria"/>
</dbReference>
<dbReference type="InterPro" id="IPR001347">
    <property type="entry name" value="SIS_dom"/>
</dbReference>
<dbReference type="InterPro" id="IPR036388">
    <property type="entry name" value="WH-like_DNA-bd_sf"/>
</dbReference>
<name>E7GFB2_9FIRM</name>
<dbReference type="GO" id="GO:0003700">
    <property type="term" value="F:DNA-binding transcription factor activity"/>
    <property type="evidence" value="ECO:0007669"/>
    <property type="project" value="InterPro"/>
</dbReference>
<dbReference type="SUPFAM" id="SSF46689">
    <property type="entry name" value="Homeodomain-like"/>
    <property type="match status" value="1"/>
</dbReference>
<feature type="domain" description="HTH rpiR-type" evidence="1">
    <location>
        <begin position="11"/>
        <end position="87"/>
    </location>
</feature>
<organism evidence="2 3">
    <name type="scientific">Coprobacillus cateniformis</name>
    <dbReference type="NCBI Taxonomy" id="100884"/>
    <lineage>
        <taxon>Bacteria</taxon>
        <taxon>Bacillati</taxon>
        <taxon>Bacillota</taxon>
        <taxon>Erysipelotrichia</taxon>
        <taxon>Erysipelotrichales</taxon>
        <taxon>Coprobacillaceae</taxon>
        <taxon>Coprobacillus</taxon>
    </lineage>
</organism>
<dbReference type="PANTHER" id="PTHR30514">
    <property type="entry name" value="GLUCOKINASE"/>
    <property type="match status" value="1"/>
</dbReference>
<keyword evidence="3" id="KW-1185">Reference proteome</keyword>
<dbReference type="SUPFAM" id="SSF53697">
    <property type="entry name" value="SIS domain"/>
    <property type="match status" value="1"/>
</dbReference>
<dbReference type="GeneID" id="78228680"/>
<dbReference type="Gene3D" id="3.40.50.10490">
    <property type="entry name" value="Glucose-6-phosphate isomerase like protein, domain 1"/>
    <property type="match status" value="1"/>
</dbReference>
<sequence>MATHNYNEVDILYTLMSYVNVSSSQDMYYTIAHTILTHLEKIPDISINDLADLCYTSPATISRFCKDLNCKNFASFKHEMAISLEIARDEIHVDPHDYTEIIKQPQYLVDKMYQETIASLQLVHQSINIHSIDQICHMIYNAKKVHMIGYQFNKIISNDFQMKMLKLKKFVYAFVERGDEIQRLDMIDEDSLVIIITVRARKQFMAPLLEKIHEHNPQILLITMNKEFQNDLIDFTYCIDGTESDYTESSMQGTINFLSLLNLIYVRYGLLYRK</sequence>
<dbReference type="InterPro" id="IPR000281">
    <property type="entry name" value="HTH_RpiR"/>
</dbReference>
<dbReference type="GO" id="GO:0097367">
    <property type="term" value="F:carbohydrate derivative binding"/>
    <property type="evidence" value="ECO:0007669"/>
    <property type="project" value="InterPro"/>
</dbReference>
<dbReference type="InterPro" id="IPR047640">
    <property type="entry name" value="RpiR-like"/>
</dbReference>
<dbReference type="PANTHER" id="PTHR30514:SF10">
    <property type="entry name" value="MURR_RPIR FAMILY TRANSCRIPTIONAL REGULATOR"/>
    <property type="match status" value="1"/>
</dbReference>
<proteinExistence type="predicted"/>
<reference evidence="2 3" key="1">
    <citation type="submission" date="2010-12" db="EMBL/GenBank/DDBJ databases">
        <title>The Genome Sequence of Coprobacillus sp. strain 29_1.</title>
        <authorList>
            <consortium name="The Broad Institute Genome Sequencing Platform"/>
            <person name="Earl A."/>
            <person name="Ward D."/>
            <person name="Feldgarden M."/>
            <person name="Gevers D."/>
            <person name="Daigneault M."/>
            <person name="Sibley C.D."/>
            <person name="White A."/>
            <person name="Strauss J."/>
            <person name="Allen-Vercoe E."/>
            <person name="Young S.K."/>
            <person name="Zeng Q."/>
            <person name="Gargeya S."/>
            <person name="Fitzgerald M."/>
            <person name="Haas B."/>
            <person name="Abouelleil A."/>
            <person name="Alvarado L."/>
            <person name="Arachchi H.M."/>
            <person name="Berlin A."/>
            <person name="Brown A."/>
            <person name="Chapman S.B."/>
            <person name="Chen Z."/>
            <person name="Dunbar C."/>
            <person name="Freedman E."/>
            <person name="Gearin G."/>
            <person name="Gellesch M."/>
            <person name="Goldberg J."/>
            <person name="Griggs A."/>
            <person name="Gujja S."/>
            <person name="Heilman E."/>
            <person name="Heiman D."/>
            <person name="Howarth C."/>
            <person name="Larson L."/>
            <person name="Lui A."/>
            <person name="MacDonald P.J.P."/>
            <person name="Mehta T."/>
            <person name="Montmayeur A."/>
            <person name="Murphy C."/>
            <person name="Neiman D."/>
            <person name="Pearson M."/>
            <person name="Priest M."/>
            <person name="Roberts A."/>
            <person name="Saif S."/>
            <person name="Shea T."/>
            <person name="Shenoy N."/>
            <person name="Sisk P."/>
            <person name="Stolte C."/>
            <person name="Sykes S."/>
            <person name="White J."/>
            <person name="Yandava C."/>
            <person name="Nusbaum C."/>
            <person name="Birren B."/>
        </authorList>
    </citation>
    <scope>NUCLEOTIDE SEQUENCE [LARGE SCALE GENOMIC DNA]</scope>
    <source>
        <strain evidence="2 3">29_1</strain>
    </source>
</reference>
<dbReference type="PROSITE" id="PS51071">
    <property type="entry name" value="HTH_RPIR"/>
    <property type="match status" value="1"/>
</dbReference>
<dbReference type="InterPro" id="IPR046348">
    <property type="entry name" value="SIS_dom_sf"/>
</dbReference>
<evidence type="ECO:0000313" key="2">
    <source>
        <dbReference type="EMBL" id="EFW03391.1"/>
    </source>
</evidence>
<dbReference type="GO" id="GO:1901135">
    <property type="term" value="P:carbohydrate derivative metabolic process"/>
    <property type="evidence" value="ECO:0007669"/>
    <property type="project" value="InterPro"/>
</dbReference>
<dbReference type="Pfam" id="PF01380">
    <property type="entry name" value="SIS"/>
    <property type="match status" value="1"/>
</dbReference>
<comment type="caution">
    <text evidence="2">The sequence shown here is derived from an EMBL/GenBank/DDBJ whole genome shotgun (WGS) entry which is preliminary data.</text>
</comment>
<dbReference type="RefSeq" id="WP_008790537.1">
    <property type="nucleotide sequence ID" value="NZ_AKCB01000001.1"/>
</dbReference>
<evidence type="ECO:0000259" key="1">
    <source>
        <dbReference type="PROSITE" id="PS51071"/>
    </source>
</evidence>
<dbReference type="Gene3D" id="1.10.10.10">
    <property type="entry name" value="Winged helix-like DNA-binding domain superfamily/Winged helix DNA-binding domain"/>
    <property type="match status" value="1"/>
</dbReference>
<dbReference type="Proteomes" id="UP000003157">
    <property type="component" value="Unassembled WGS sequence"/>
</dbReference>
<gene>
    <name evidence="2" type="ORF">HMPREF9488_03455</name>
</gene>